<organism evidence="2">
    <name type="scientific">Salmonella enterica I</name>
    <dbReference type="NCBI Taxonomy" id="59201"/>
    <lineage>
        <taxon>Bacteria</taxon>
        <taxon>Pseudomonadati</taxon>
        <taxon>Pseudomonadota</taxon>
        <taxon>Gammaproteobacteria</taxon>
        <taxon>Enterobacterales</taxon>
        <taxon>Enterobacteriaceae</taxon>
        <taxon>Salmonella</taxon>
    </lineage>
</organism>
<comment type="caution">
    <text evidence="2">The sequence shown here is derived from an EMBL/GenBank/DDBJ whole genome shotgun (WGS) entry which is preliminary data.</text>
</comment>
<evidence type="ECO:0000259" key="1">
    <source>
        <dbReference type="Pfam" id="PF13392"/>
    </source>
</evidence>
<keyword evidence="2" id="KW-0255">Endonuclease</keyword>
<dbReference type="SUPFAM" id="SSF54060">
    <property type="entry name" value="His-Me finger endonucleases"/>
    <property type="match status" value="1"/>
</dbReference>
<reference evidence="2" key="1">
    <citation type="submission" date="2018-06" db="EMBL/GenBank/DDBJ databases">
        <authorList>
            <person name="Ashton P.M."/>
            <person name="Dallman T."/>
            <person name="Nair S."/>
            <person name="De Pinna E."/>
            <person name="Peters T."/>
            <person name="Grant K."/>
        </authorList>
    </citation>
    <scope>NUCLEOTIDE SEQUENCE</scope>
    <source>
        <strain evidence="2">424645</strain>
    </source>
</reference>
<keyword evidence="2" id="KW-0540">Nuclease</keyword>
<proteinExistence type="predicted"/>
<accession>A0A3Y4ULQ2</accession>
<protein>
    <submittedName>
        <fullName evidence="2">HNH endonuclease</fullName>
    </submittedName>
</protein>
<dbReference type="RefSeq" id="WP_024133398.1">
    <property type="nucleotide sequence ID" value="NZ_JAKMZI010000015.1"/>
</dbReference>
<feature type="domain" description="HNH nuclease" evidence="1">
    <location>
        <begin position="58"/>
        <end position="104"/>
    </location>
</feature>
<evidence type="ECO:0000313" key="2">
    <source>
        <dbReference type="EMBL" id="ECI4485555.1"/>
    </source>
</evidence>
<dbReference type="InterPro" id="IPR003615">
    <property type="entry name" value="HNH_nuc"/>
</dbReference>
<dbReference type="Pfam" id="PF13392">
    <property type="entry name" value="HNH_3"/>
    <property type="match status" value="1"/>
</dbReference>
<keyword evidence="2" id="KW-0378">Hydrolase</keyword>
<dbReference type="GO" id="GO:0004519">
    <property type="term" value="F:endonuclease activity"/>
    <property type="evidence" value="ECO:0007669"/>
    <property type="project" value="UniProtKB-KW"/>
</dbReference>
<dbReference type="Gene3D" id="3.90.75.20">
    <property type="match status" value="1"/>
</dbReference>
<dbReference type="AlphaFoldDB" id="A0A3Y4ULQ2"/>
<sequence>MAEVSLHDLFVYDETSPSHLRWKITANTSTARAGSVAGKIKPYGSNKYWSIRYKNKQYKAHRVVWELVTGNLLKSVDVIDHIDGNGLNNSIMNLRVVDKALNSRNSRRRGVPSSVGLPSGLCMHANGLSIRARVNDLEGKRISKSFSIRKNGLENAIKQAVFWRDESIRALNELGAGYTDRHSK</sequence>
<dbReference type="InterPro" id="IPR044925">
    <property type="entry name" value="His-Me_finger_sf"/>
</dbReference>
<dbReference type="EMBL" id="AAIVEO010000002">
    <property type="protein sequence ID" value="ECI4485555.1"/>
    <property type="molecule type" value="Genomic_DNA"/>
</dbReference>
<name>A0A3Y4ULQ2_SALET</name>
<gene>
    <name evidence="2" type="ORF">DOW74_03390</name>
</gene>